<gene>
    <name evidence="1" type="ORF">GGI48_02885</name>
</gene>
<protein>
    <submittedName>
        <fullName evidence="1">Uncharacterized protein</fullName>
    </submittedName>
</protein>
<organism evidence="1 2">
    <name type="scientific">Pseudomonas protegens</name>
    <dbReference type="NCBI Taxonomy" id="380021"/>
    <lineage>
        <taxon>Bacteria</taxon>
        <taxon>Pseudomonadati</taxon>
        <taxon>Pseudomonadota</taxon>
        <taxon>Gammaproteobacteria</taxon>
        <taxon>Pseudomonadales</taxon>
        <taxon>Pseudomonadaceae</taxon>
        <taxon>Pseudomonas</taxon>
    </lineage>
</organism>
<dbReference type="Proteomes" id="UP000515277">
    <property type="component" value="Chromosome"/>
</dbReference>
<evidence type="ECO:0000313" key="1">
    <source>
        <dbReference type="EMBL" id="QNH78156.1"/>
    </source>
</evidence>
<reference evidence="2" key="1">
    <citation type="journal article" date="2020" name="Microbiol. Resour. Announc.">
        <title>Complete genome sequences of four natural Pseudomonas isolates that catabolize a wide range of aromatic compounds relevant to lignin valorization.</title>
        <authorList>
            <person name="Hatmaker E.A."/>
            <person name="Presley G."/>
            <person name="Cannon O."/>
            <person name="Guss A.M."/>
            <person name="Elkins J.G."/>
        </authorList>
    </citation>
    <scope>NUCLEOTIDE SEQUENCE [LARGE SCALE GENOMIC DNA]</scope>
    <source>
        <strain evidence="2">H1F5C</strain>
    </source>
</reference>
<evidence type="ECO:0000313" key="2">
    <source>
        <dbReference type="Proteomes" id="UP000515277"/>
    </source>
</evidence>
<proteinExistence type="predicted"/>
<dbReference type="RefSeq" id="WP_179596872.1">
    <property type="nucleotide sequence ID" value="NZ_CP060201.1"/>
</dbReference>
<dbReference type="EMBL" id="CP060201">
    <property type="protein sequence ID" value="QNH78156.1"/>
    <property type="molecule type" value="Genomic_DNA"/>
</dbReference>
<dbReference type="AlphaFoldDB" id="A0A7G8YR58"/>
<accession>A0A7G8YR58</accession>
<name>A0A7G8YR58_9PSED</name>
<sequence>MLARLNGQELHFFGTPKAFNAMARAIRKGRHGDSQSMPLEQEQSSFSTLFLSCSGQSSRIWIEHSKVHIQYAEASKNQLYPCLSMPAETAPGALFFIDKLQQDHPPLLTDDSLSLVLHVIANDADA</sequence>